<feature type="signal peptide" evidence="1">
    <location>
        <begin position="1"/>
        <end position="24"/>
    </location>
</feature>
<accession>A0A226F546</accession>
<evidence type="ECO:0000313" key="2">
    <source>
        <dbReference type="EMBL" id="OXA64913.1"/>
    </source>
</evidence>
<gene>
    <name evidence="2" type="ORF">Fcan01_01007</name>
</gene>
<evidence type="ECO:0000256" key="1">
    <source>
        <dbReference type="SAM" id="SignalP"/>
    </source>
</evidence>
<keyword evidence="1" id="KW-0732">Signal</keyword>
<evidence type="ECO:0000313" key="3">
    <source>
        <dbReference type="Proteomes" id="UP000198287"/>
    </source>
</evidence>
<proteinExistence type="predicted"/>
<feature type="chain" id="PRO_5012917617" evidence="1">
    <location>
        <begin position="25"/>
        <end position="652"/>
    </location>
</feature>
<dbReference type="EMBL" id="LNIX01000001">
    <property type="protein sequence ID" value="OXA64913.1"/>
    <property type="molecule type" value="Genomic_DNA"/>
</dbReference>
<keyword evidence="3" id="KW-1185">Reference proteome</keyword>
<protein>
    <submittedName>
        <fullName evidence="2">Uncharacterized protein</fullName>
    </submittedName>
</protein>
<reference evidence="2 3" key="1">
    <citation type="submission" date="2015-12" db="EMBL/GenBank/DDBJ databases">
        <title>The genome of Folsomia candida.</title>
        <authorList>
            <person name="Faddeeva A."/>
            <person name="Derks M.F."/>
            <person name="Anvar Y."/>
            <person name="Smit S."/>
            <person name="Van Straalen N."/>
            <person name="Roelofs D."/>
        </authorList>
    </citation>
    <scope>NUCLEOTIDE SEQUENCE [LARGE SCALE GENOMIC DNA]</scope>
    <source>
        <strain evidence="2 3">VU population</strain>
        <tissue evidence="2">Whole body</tissue>
    </source>
</reference>
<dbReference type="Proteomes" id="UP000198287">
    <property type="component" value="Unassembled WGS sequence"/>
</dbReference>
<organism evidence="2 3">
    <name type="scientific">Folsomia candida</name>
    <name type="common">Springtail</name>
    <dbReference type="NCBI Taxonomy" id="158441"/>
    <lineage>
        <taxon>Eukaryota</taxon>
        <taxon>Metazoa</taxon>
        <taxon>Ecdysozoa</taxon>
        <taxon>Arthropoda</taxon>
        <taxon>Hexapoda</taxon>
        <taxon>Collembola</taxon>
        <taxon>Entomobryomorpha</taxon>
        <taxon>Isotomoidea</taxon>
        <taxon>Isotomidae</taxon>
        <taxon>Proisotominae</taxon>
        <taxon>Folsomia</taxon>
    </lineage>
</organism>
<dbReference type="AlphaFoldDB" id="A0A226F546"/>
<sequence length="652" mass="74187">MGEFGNVVVLALLATIFLIEGISSFQSVKDIGTKDLLVSDRNLLETRLSAKIRKFVQDIKTSTELPAVGIDFRFFVPYYYEWLVVSIIGYTGSWSHHLLGSSAIEDDFTIEFINVEGDFLAKLRIQGSQLKVQGKYQTDLRNVPTFRTTPNMTFDGNGRYDMSLDSFEFFLQVEGRAPPVGNVSIISAKISIDFKNPDVHFTNLSLISHGRTGFDKITEWVRTVESIQDIHTYFWWDWKNAANFVEIDKLVNEMTKCVLQNLYRDCSLMDLIHSDECIKPQIELSCLNTNELQVFLPDLNDDQNGINVKSVPFNSISNKVNDLHLAEVAYDDHVEFRLLNTQIISPAVKNLASRFIETFQPDERELRDSNQSEYGVSSSSLLLINLDNPINLPDSETQVIYRNQYSDSFGGFLRIRWEGQGRLFGSGDYNWELKNVSLKINARGWAPIDGASKITVSNVSVEMSHENHYTRQGLNFTNMTSELWSYNGTLGMHVRPYNWRQVIQDHRFLLEDFFYNVRYTRPPYQDTFKDSVAKQLQCVLNYTLNVRDCLRADRNDECFGGPSMSVAPLTTIYTTEIPTIPPETITTNAPTTTTISSESTWITEISSTVGHSTTTQRPELPDNAGLLLNQTQILLDQTQLLLRLVQAELSST</sequence>
<comment type="caution">
    <text evidence="2">The sequence shown here is derived from an EMBL/GenBank/DDBJ whole genome shotgun (WGS) entry which is preliminary data.</text>
</comment>
<name>A0A226F546_FOLCA</name>